<keyword evidence="1" id="KW-0812">Transmembrane</keyword>
<feature type="transmembrane region" description="Helical" evidence="1">
    <location>
        <begin position="6"/>
        <end position="24"/>
    </location>
</feature>
<proteinExistence type="predicted"/>
<organism evidence="2 3">
    <name type="scientific">Methylobacterium brachiatum</name>
    <dbReference type="NCBI Taxonomy" id="269660"/>
    <lineage>
        <taxon>Bacteria</taxon>
        <taxon>Pseudomonadati</taxon>
        <taxon>Pseudomonadota</taxon>
        <taxon>Alphaproteobacteria</taxon>
        <taxon>Hyphomicrobiales</taxon>
        <taxon>Methylobacteriaceae</taxon>
        <taxon>Methylobacterium</taxon>
    </lineage>
</organism>
<gene>
    <name evidence="2" type="ORF">QO001_004454</name>
</gene>
<keyword evidence="1" id="KW-0472">Membrane</keyword>
<reference evidence="2" key="1">
    <citation type="submission" date="2023-07" db="EMBL/GenBank/DDBJ databases">
        <title>Genomic Encyclopedia of Type Strains, Phase IV (KMG-IV): sequencing the most valuable type-strain genomes for metagenomic binning, comparative biology and taxonomic classification.</title>
        <authorList>
            <person name="Goeker M."/>
        </authorList>
    </citation>
    <scope>NUCLEOTIDE SEQUENCE</scope>
    <source>
        <strain evidence="2">DSM 19569</strain>
    </source>
</reference>
<feature type="transmembrane region" description="Helical" evidence="1">
    <location>
        <begin position="64"/>
        <end position="82"/>
    </location>
</feature>
<dbReference type="RefSeq" id="WP_091864514.1">
    <property type="nucleotide sequence ID" value="NZ_CP033231.1"/>
</dbReference>
<evidence type="ECO:0000313" key="3">
    <source>
        <dbReference type="Proteomes" id="UP001223420"/>
    </source>
</evidence>
<evidence type="ECO:0000313" key="2">
    <source>
        <dbReference type="EMBL" id="MDQ0545510.1"/>
    </source>
</evidence>
<name>A0AAJ1TRA8_9HYPH</name>
<comment type="caution">
    <text evidence="2">The sequence shown here is derived from an EMBL/GenBank/DDBJ whole genome shotgun (WGS) entry which is preliminary data.</text>
</comment>
<protein>
    <submittedName>
        <fullName evidence="2">Iron-regulated membrane protein</fullName>
    </submittedName>
</protein>
<dbReference type="AlphaFoldDB" id="A0AAJ1TRA8"/>
<dbReference type="GeneID" id="90834890"/>
<accession>A0AAJ1TRA8</accession>
<evidence type="ECO:0000256" key="1">
    <source>
        <dbReference type="SAM" id="Phobius"/>
    </source>
</evidence>
<dbReference type="EMBL" id="JAUSWL010000009">
    <property type="protein sequence ID" value="MDQ0545510.1"/>
    <property type="molecule type" value="Genomic_DNA"/>
</dbReference>
<keyword evidence="1" id="KW-1133">Transmembrane helix</keyword>
<sequence length="84" mass="9057">MLDDALTYGGGAFSLIAVGVWLWLARRAIPSFESFVKGFDDELRLGASPEERARTARWHQIRQAAVALTAVGALCLSIGLAIPD</sequence>
<dbReference type="Proteomes" id="UP001223420">
    <property type="component" value="Unassembled WGS sequence"/>
</dbReference>